<dbReference type="Pfam" id="PF00059">
    <property type="entry name" value="Lectin_C"/>
    <property type="match status" value="1"/>
</dbReference>
<dbReference type="EMBL" id="JAXCGZ010011454">
    <property type="protein sequence ID" value="KAK7074794.1"/>
    <property type="molecule type" value="Genomic_DNA"/>
</dbReference>
<sequence>MPAAVYQRETSSQKIRMEAKEVIPEGSDKPTLILDNNLSSASLDEACSMDRNCELKDEYSRCGDENTCVCKDGYRKQVFPQVGSYCTVYVPVPPTPPVIDPKAPCSFPYVEIAYKMCILPELEQRLTWVDAVDYCRALGLELAYDSVVIKARRYFNDLLGESGTRERWPIWIGGKQETNEAGESHWVWTDGTSVPSFLWQEGKPRTWVDTYSGGLCMIMDGYAQYYPDSLPCHYKRRFVCQRLS</sequence>
<protein>
    <recommendedName>
        <fullName evidence="1">C-type lectin domain-containing protein</fullName>
    </recommendedName>
</protein>
<name>A0AAN8XA40_HALRR</name>
<dbReference type="InterPro" id="IPR016186">
    <property type="entry name" value="C-type_lectin-like/link_sf"/>
</dbReference>
<evidence type="ECO:0000313" key="3">
    <source>
        <dbReference type="Proteomes" id="UP001381693"/>
    </source>
</evidence>
<keyword evidence="3" id="KW-1185">Reference proteome</keyword>
<comment type="caution">
    <text evidence="2">The sequence shown here is derived from an EMBL/GenBank/DDBJ whole genome shotgun (WGS) entry which is preliminary data.</text>
</comment>
<proteinExistence type="predicted"/>
<dbReference type="PROSITE" id="PS50041">
    <property type="entry name" value="C_TYPE_LECTIN_2"/>
    <property type="match status" value="1"/>
</dbReference>
<dbReference type="CDD" id="cd00037">
    <property type="entry name" value="CLECT"/>
    <property type="match status" value="1"/>
</dbReference>
<gene>
    <name evidence="2" type="ORF">SK128_008780</name>
</gene>
<dbReference type="SMART" id="SM00034">
    <property type="entry name" value="CLECT"/>
    <property type="match status" value="1"/>
</dbReference>
<dbReference type="SUPFAM" id="SSF56436">
    <property type="entry name" value="C-type lectin-like"/>
    <property type="match status" value="1"/>
</dbReference>
<dbReference type="InterPro" id="IPR001304">
    <property type="entry name" value="C-type_lectin-like"/>
</dbReference>
<evidence type="ECO:0000259" key="1">
    <source>
        <dbReference type="PROSITE" id="PS50041"/>
    </source>
</evidence>
<dbReference type="InterPro" id="IPR016187">
    <property type="entry name" value="CTDL_fold"/>
</dbReference>
<organism evidence="2 3">
    <name type="scientific">Halocaridina rubra</name>
    <name type="common">Hawaiian red shrimp</name>
    <dbReference type="NCBI Taxonomy" id="373956"/>
    <lineage>
        <taxon>Eukaryota</taxon>
        <taxon>Metazoa</taxon>
        <taxon>Ecdysozoa</taxon>
        <taxon>Arthropoda</taxon>
        <taxon>Crustacea</taxon>
        <taxon>Multicrustacea</taxon>
        <taxon>Malacostraca</taxon>
        <taxon>Eumalacostraca</taxon>
        <taxon>Eucarida</taxon>
        <taxon>Decapoda</taxon>
        <taxon>Pleocyemata</taxon>
        <taxon>Caridea</taxon>
        <taxon>Atyoidea</taxon>
        <taxon>Atyidae</taxon>
        <taxon>Halocaridina</taxon>
    </lineage>
</organism>
<dbReference type="AlphaFoldDB" id="A0AAN8XA40"/>
<feature type="domain" description="C-type lectin" evidence="1">
    <location>
        <begin position="117"/>
        <end position="241"/>
    </location>
</feature>
<dbReference type="Gene3D" id="3.10.100.10">
    <property type="entry name" value="Mannose-Binding Protein A, subunit A"/>
    <property type="match status" value="1"/>
</dbReference>
<accession>A0AAN8XA40</accession>
<dbReference type="Proteomes" id="UP001381693">
    <property type="component" value="Unassembled WGS sequence"/>
</dbReference>
<evidence type="ECO:0000313" key="2">
    <source>
        <dbReference type="EMBL" id="KAK7074794.1"/>
    </source>
</evidence>
<reference evidence="2 3" key="1">
    <citation type="submission" date="2023-11" db="EMBL/GenBank/DDBJ databases">
        <title>Halocaridina rubra genome assembly.</title>
        <authorList>
            <person name="Smith C."/>
        </authorList>
    </citation>
    <scope>NUCLEOTIDE SEQUENCE [LARGE SCALE GENOMIC DNA]</scope>
    <source>
        <strain evidence="2">EP-1</strain>
        <tissue evidence="2">Whole</tissue>
    </source>
</reference>